<name>A0ABN7QB18_9BURK</name>
<reference evidence="3 4" key="1">
    <citation type="submission" date="2021-03" db="EMBL/GenBank/DDBJ databases">
        <authorList>
            <person name="Peeters C."/>
        </authorList>
    </citation>
    <scope>NUCLEOTIDE SEQUENCE [LARGE SCALE GENOMIC DNA]</scope>
    <source>
        <strain evidence="3 4">LMG 26411</strain>
    </source>
</reference>
<feature type="domain" description="VOC" evidence="2">
    <location>
        <begin position="14"/>
        <end position="141"/>
    </location>
</feature>
<evidence type="ECO:0000313" key="3">
    <source>
        <dbReference type="EMBL" id="CAG2160749.1"/>
    </source>
</evidence>
<proteinExistence type="predicted"/>
<evidence type="ECO:0000313" key="4">
    <source>
        <dbReference type="Proteomes" id="UP000672657"/>
    </source>
</evidence>
<evidence type="ECO:0000259" key="2">
    <source>
        <dbReference type="PROSITE" id="PS51819"/>
    </source>
</evidence>
<protein>
    <recommendedName>
        <fullName evidence="2">VOC domain-containing protein</fullName>
    </recommendedName>
</protein>
<dbReference type="Gene3D" id="3.10.180.10">
    <property type="entry name" value="2,3-Dihydroxybiphenyl 1,2-Dioxygenase, domain 1"/>
    <property type="match status" value="2"/>
</dbReference>
<dbReference type="EMBL" id="CAJPVI010000090">
    <property type="protein sequence ID" value="CAG2160749.1"/>
    <property type="molecule type" value="Genomic_DNA"/>
</dbReference>
<gene>
    <name evidence="3" type="ORF">LMG26411_07723</name>
</gene>
<dbReference type="PROSITE" id="PS51819">
    <property type="entry name" value="VOC"/>
    <property type="match status" value="1"/>
</dbReference>
<dbReference type="RefSeq" id="WP_211958456.1">
    <property type="nucleotide sequence ID" value="NZ_CAJPVI010000090.1"/>
</dbReference>
<dbReference type="Pfam" id="PF13669">
    <property type="entry name" value="Glyoxalase_4"/>
    <property type="match status" value="2"/>
</dbReference>
<dbReference type="Proteomes" id="UP000672657">
    <property type="component" value="Unassembled WGS sequence"/>
</dbReference>
<dbReference type="InterPro" id="IPR029068">
    <property type="entry name" value="Glyas_Bleomycin-R_OHBP_Dase"/>
</dbReference>
<dbReference type="InterPro" id="IPR051785">
    <property type="entry name" value="MMCE/EMCE_epimerase"/>
</dbReference>
<dbReference type="SUPFAM" id="SSF54593">
    <property type="entry name" value="Glyoxalase/Bleomycin resistance protein/Dihydroxybiphenyl dioxygenase"/>
    <property type="match status" value="1"/>
</dbReference>
<dbReference type="PANTHER" id="PTHR43048:SF3">
    <property type="entry name" value="METHYLMALONYL-COA EPIMERASE, MITOCHONDRIAL"/>
    <property type="match status" value="1"/>
</dbReference>
<comment type="caution">
    <text evidence="3">The sequence shown here is derived from an EMBL/GenBank/DDBJ whole genome shotgun (WGS) entry which is preliminary data.</text>
</comment>
<organism evidence="3 4">
    <name type="scientific">Cupriavidus numazuensis</name>
    <dbReference type="NCBI Taxonomy" id="221992"/>
    <lineage>
        <taxon>Bacteria</taxon>
        <taxon>Pseudomonadati</taxon>
        <taxon>Pseudomonadota</taxon>
        <taxon>Betaproteobacteria</taxon>
        <taxon>Burkholderiales</taxon>
        <taxon>Burkholderiaceae</taxon>
        <taxon>Cupriavidus</taxon>
    </lineage>
</organism>
<keyword evidence="1" id="KW-0479">Metal-binding</keyword>
<evidence type="ECO:0000256" key="1">
    <source>
        <dbReference type="ARBA" id="ARBA00022723"/>
    </source>
</evidence>
<dbReference type="InterPro" id="IPR037523">
    <property type="entry name" value="VOC_core"/>
</dbReference>
<accession>A0ABN7QB18</accession>
<dbReference type="PANTHER" id="PTHR43048">
    <property type="entry name" value="METHYLMALONYL-COA EPIMERASE"/>
    <property type="match status" value="1"/>
</dbReference>
<sequence>MVNRYQKGHPTIGRLLEIGVVVSDLGGALERLEHVFEGAASPIISDPNFQMEFRMCRVIDTDFEIMRSKDSRDLIGRYIERFGEGLHHVAFQVEDAKKAMEEFRAMGVPPLSDELIKLDNLRAFFLPPRIFGGVLFEFIENLHHWIDGMPLVPPGETKPLTNGGVRIRGFGVRVNDLASVMKAFREVLGADNSDIFVDSELQVRACISRLANTEFKLMEKILPSADSKIPIVENRALQYVRIEARDVIAAIARMKGGGVRFLKDGDLAEGTSLSRFSDPKSCNGIMFEILEL</sequence>
<keyword evidence="4" id="KW-1185">Reference proteome</keyword>